<evidence type="ECO:0000313" key="4">
    <source>
        <dbReference type="Proteomes" id="UP000321181"/>
    </source>
</evidence>
<sequence>MRDDADRPRAAVMPDDDPPLDPAGSAALIAAQRARVAAETDVDGRLLFGVWGAAWLLGFGALWAVAGDRPALGWSPAAAGVLFAGLLVAAMVVTSVHVARRTSGVHGTSSLQGAMYGWAWFLGFVAVFALASGLTRAGAGAGVVQVAMTLVPPLLVGVLYMAGAAIWRDRAQFALGAWILVVTIVASFVGTPGMLAVMSLAGGGGMLAAAVAEAVRRRS</sequence>
<evidence type="ECO:0000313" key="3">
    <source>
        <dbReference type="EMBL" id="GEO32522.1"/>
    </source>
</evidence>
<proteinExistence type="predicted"/>
<feature type="region of interest" description="Disordered" evidence="1">
    <location>
        <begin position="1"/>
        <end position="21"/>
    </location>
</feature>
<evidence type="ECO:0000256" key="2">
    <source>
        <dbReference type="SAM" id="Phobius"/>
    </source>
</evidence>
<reference evidence="3 4" key="1">
    <citation type="submission" date="2019-07" db="EMBL/GenBank/DDBJ databases">
        <title>Whole genome shotgun sequence of Cellulomonas aerilata NBRC 106308.</title>
        <authorList>
            <person name="Hosoyama A."/>
            <person name="Uohara A."/>
            <person name="Ohji S."/>
            <person name="Ichikawa N."/>
        </authorList>
    </citation>
    <scope>NUCLEOTIDE SEQUENCE [LARGE SCALE GENOMIC DNA]</scope>
    <source>
        <strain evidence="3 4">NBRC 106308</strain>
    </source>
</reference>
<accession>A0A512D7P9</accession>
<dbReference type="AlphaFoldDB" id="A0A512D7P9"/>
<feature type="transmembrane region" description="Helical" evidence="2">
    <location>
        <begin position="173"/>
        <end position="189"/>
    </location>
</feature>
<gene>
    <name evidence="3" type="ORF">CAE01nite_02470</name>
</gene>
<keyword evidence="2" id="KW-0472">Membrane</keyword>
<keyword evidence="4" id="KW-1185">Reference proteome</keyword>
<dbReference type="EMBL" id="BJYY01000001">
    <property type="protein sequence ID" value="GEO32522.1"/>
    <property type="molecule type" value="Genomic_DNA"/>
</dbReference>
<keyword evidence="2" id="KW-0812">Transmembrane</keyword>
<protein>
    <submittedName>
        <fullName evidence="3">Uncharacterized protein</fullName>
    </submittedName>
</protein>
<keyword evidence="2" id="KW-1133">Transmembrane helix</keyword>
<feature type="transmembrane region" description="Helical" evidence="2">
    <location>
        <begin position="77"/>
        <end position="99"/>
    </location>
</feature>
<feature type="transmembrane region" description="Helical" evidence="2">
    <location>
        <begin position="111"/>
        <end position="131"/>
    </location>
</feature>
<evidence type="ECO:0000256" key="1">
    <source>
        <dbReference type="SAM" id="MobiDB-lite"/>
    </source>
</evidence>
<dbReference type="RefSeq" id="WP_146898746.1">
    <property type="nucleotide sequence ID" value="NZ_BAAARM010000001.1"/>
</dbReference>
<name>A0A512D7P9_9CELL</name>
<dbReference type="Proteomes" id="UP000321181">
    <property type="component" value="Unassembled WGS sequence"/>
</dbReference>
<organism evidence="3 4">
    <name type="scientific">Cellulomonas aerilata</name>
    <dbReference type="NCBI Taxonomy" id="515326"/>
    <lineage>
        <taxon>Bacteria</taxon>
        <taxon>Bacillati</taxon>
        <taxon>Actinomycetota</taxon>
        <taxon>Actinomycetes</taxon>
        <taxon>Micrococcales</taxon>
        <taxon>Cellulomonadaceae</taxon>
        <taxon>Cellulomonas</taxon>
    </lineage>
</organism>
<feature type="transmembrane region" description="Helical" evidence="2">
    <location>
        <begin position="46"/>
        <end position="65"/>
    </location>
</feature>
<dbReference type="OrthoDB" id="3240366at2"/>
<feature type="transmembrane region" description="Helical" evidence="2">
    <location>
        <begin position="137"/>
        <end position="161"/>
    </location>
</feature>
<comment type="caution">
    <text evidence="3">The sequence shown here is derived from an EMBL/GenBank/DDBJ whole genome shotgun (WGS) entry which is preliminary data.</text>
</comment>